<evidence type="ECO:0000256" key="1">
    <source>
        <dbReference type="SAM" id="MobiDB-lite"/>
    </source>
</evidence>
<feature type="region of interest" description="Disordered" evidence="1">
    <location>
        <begin position="736"/>
        <end position="768"/>
    </location>
</feature>
<evidence type="ECO:0000313" key="3">
    <source>
        <dbReference type="EMBL" id="OXG12893.1"/>
    </source>
</evidence>
<name>A0A854Q3L9_CRYNE</name>
<feature type="compositionally biased region" description="Low complexity" evidence="1">
    <location>
        <begin position="134"/>
        <end position="144"/>
    </location>
</feature>
<evidence type="ECO:0000313" key="4">
    <source>
        <dbReference type="Proteomes" id="UP000199727"/>
    </source>
</evidence>
<sequence length="852" mass="90349">MLTHIRERLHSIFDRAPVQDSQQPTTATGNGTEENTGTLEQELKERRMTAPNGQVLPYWMTYVTYVTTIDGVSITTGSVADLPLTYYGPSIPLVSGWIYGGSTRSTSGISPSAAMSLSESISGEQVTQITNVVSSSTPDSRASSDQTRLRSSPGSILSSTSFVPSTSSVGPSGSTLSTPTSTSQPTISDAQSTAPSSSPSTSLSLPNIQHNILAPLLAIFIPVGTALLVFLFLLCIYYRKRSDPEKGFFSWLFKRKLWAPVPTAPRKRRSPSPVAAIPGLCSPNEKSALLPDFVAQHHRKSSSVSAGVENDAEIKELVQQNQSLLQRLSIGLGWASQTSNSSGESGASRRTSGNTLEKGLGAGKTVALAAAGAVGIGRNKDGRTADIDSGGNGQKYERVLDDDLLFYKVPLQTHSSHGSRGGASPSSRSLSRPSTIASKWVNTQPSVREEVAAPGHEGCPSMTFSVSVPETPGSRHLSERDMDVAEFGYRTALRPHISKERMKFPIPPGFGPYKDQATSSNEGREGIPPSDSRGTSSGSFYSANSAPYRDVTPPPGSPLHRDACEYKHASVSAFGSHPSTPTIASSDLCTTSQSHRSPFSTNSHRFPITKVSCASPDPVPFKLPASPSTVGCRTMSNSVATSSAIQPMKKLFAVTPQSSTGSRSKAGVEGEGEEEYPGQPIIDEASLRGGVVSRSIGEFGEPPKPAYVFQNIVSATQASLAPSYSSEAASIHTSRFGSSFSHSSSLQSHQSHQSQAPSQSGSSSSSHRLYASINAASRDQALRGRRSHAQLVRTSRIVEQPEEVPSLPHLFGVEAGEPRGEDVEEEEEEEEEGDIGDSSSLTGSGSGRQTRT</sequence>
<evidence type="ECO:0000256" key="2">
    <source>
        <dbReference type="SAM" id="Phobius"/>
    </source>
</evidence>
<comment type="caution">
    <text evidence="3">The sequence shown here is derived from an EMBL/GenBank/DDBJ whole genome shotgun (WGS) entry which is preliminary data.</text>
</comment>
<feature type="compositionally biased region" description="Polar residues" evidence="1">
    <location>
        <begin position="335"/>
        <end position="355"/>
    </location>
</feature>
<feature type="region of interest" description="Disordered" evidence="1">
    <location>
        <begin position="793"/>
        <end position="852"/>
    </location>
</feature>
<dbReference type="EMBL" id="AMKT01000083">
    <property type="protein sequence ID" value="OXG12893.1"/>
    <property type="molecule type" value="Genomic_DNA"/>
</dbReference>
<keyword evidence="2" id="KW-1133">Transmembrane helix</keyword>
<dbReference type="Proteomes" id="UP000199727">
    <property type="component" value="Unassembled WGS sequence"/>
</dbReference>
<feature type="region of interest" description="Disordered" evidence="1">
    <location>
        <begin position="13"/>
        <end position="36"/>
    </location>
</feature>
<protein>
    <submittedName>
        <fullName evidence="3">Uncharacterized protein</fullName>
    </submittedName>
</protein>
<accession>A0A854Q3L9</accession>
<gene>
    <name evidence="3" type="ORF">C361_06081</name>
</gene>
<feature type="region of interest" description="Disordered" evidence="1">
    <location>
        <begin position="505"/>
        <end position="556"/>
    </location>
</feature>
<organism evidence="3 4">
    <name type="scientific">Cryptococcus neoformans Tu259-1</name>
    <dbReference type="NCBI Taxonomy" id="1230072"/>
    <lineage>
        <taxon>Eukaryota</taxon>
        <taxon>Fungi</taxon>
        <taxon>Dikarya</taxon>
        <taxon>Basidiomycota</taxon>
        <taxon>Agaricomycotina</taxon>
        <taxon>Tremellomycetes</taxon>
        <taxon>Tremellales</taxon>
        <taxon>Cryptococcaceae</taxon>
        <taxon>Cryptococcus</taxon>
        <taxon>Cryptococcus neoformans species complex</taxon>
    </lineage>
</organism>
<keyword evidence="2" id="KW-0812">Transmembrane</keyword>
<feature type="compositionally biased region" description="Acidic residues" evidence="1">
    <location>
        <begin position="822"/>
        <end position="835"/>
    </location>
</feature>
<feature type="region of interest" description="Disordered" evidence="1">
    <location>
        <begin position="655"/>
        <end position="677"/>
    </location>
</feature>
<feature type="region of interest" description="Disordered" evidence="1">
    <location>
        <begin position="335"/>
        <end position="358"/>
    </location>
</feature>
<dbReference type="AlphaFoldDB" id="A0A854Q3L9"/>
<feature type="region of interest" description="Disordered" evidence="1">
    <location>
        <begin position="414"/>
        <end position="436"/>
    </location>
</feature>
<feature type="compositionally biased region" description="Low complexity" evidence="1">
    <location>
        <begin position="155"/>
        <end position="203"/>
    </location>
</feature>
<feature type="compositionally biased region" description="Polar residues" evidence="1">
    <location>
        <begin position="532"/>
        <end position="545"/>
    </location>
</feature>
<feature type="transmembrane region" description="Helical" evidence="2">
    <location>
        <begin position="212"/>
        <end position="238"/>
    </location>
</feature>
<feature type="compositionally biased region" description="Low complexity" evidence="1">
    <location>
        <begin position="738"/>
        <end position="767"/>
    </location>
</feature>
<dbReference type="OrthoDB" id="2563978at2759"/>
<proteinExistence type="predicted"/>
<keyword evidence="2" id="KW-0472">Membrane</keyword>
<feature type="compositionally biased region" description="Low complexity" evidence="1">
    <location>
        <begin position="25"/>
        <end position="36"/>
    </location>
</feature>
<feature type="compositionally biased region" description="Polar residues" evidence="1">
    <location>
        <begin position="145"/>
        <end position="154"/>
    </location>
</feature>
<reference evidence="3 4" key="1">
    <citation type="submission" date="2017-06" db="EMBL/GenBank/DDBJ databases">
        <title>Global population genomics of the pathogenic fungus Cryptococcus neoformans var. grubii.</title>
        <authorList>
            <person name="Cuomo C."/>
            <person name="Litvintseva A."/>
            <person name="Chen Y."/>
            <person name="Young S."/>
            <person name="Zeng Q."/>
            <person name="Chapman S."/>
            <person name="Gujja S."/>
            <person name="Saif S."/>
            <person name="Birren B."/>
        </authorList>
    </citation>
    <scope>NUCLEOTIDE SEQUENCE [LARGE SCALE GENOMIC DNA]</scope>
    <source>
        <strain evidence="3 4">Tu259-1</strain>
    </source>
</reference>
<feature type="region of interest" description="Disordered" evidence="1">
    <location>
        <begin position="131"/>
        <end position="203"/>
    </location>
</feature>